<feature type="transmembrane region" description="Helical" evidence="6">
    <location>
        <begin position="146"/>
        <end position="172"/>
    </location>
</feature>
<feature type="transmembrane region" description="Helical" evidence="6">
    <location>
        <begin position="225"/>
        <end position="248"/>
    </location>
</feature>
<dbReference type="InterPro" id="IPR000412">
    <property type="entry name" value="ABC_2_transport"/>
</dbReference>
<dbReference type="PANTHER" id="PTHR43077">
    <property type="entry name" value="TRANSPORT PERMEASE YVFS-RELATED"/>
    <property type="match status" value="1"/>
</dbReference>
<dbReference type="RefSeq" id="WP_203917043.1">
    <property type="nucleotide sequence ID" value="NZ_BONZ01000013.1"/>
</dbReference>
<keyword evidence="5" id="KW-0046">Antibiotic resistance</keyword>
<evidence type="ECO:0000256" key="2">
    <source>
        <dbReference type="ARBA" id="ARBA00022692"/>
    </source>
</evidence>
<dbReference type="Pfam" id="PF01061">
    <property type="entry name" value="ABC2_membrane"/>
    <property type="match status" value="1"/>
</dbReference>
<name>A0A8J3QPJ5_9ACTN</name>
<keyword evidence="2 6" id="KW-0812">Transmembrane</keyword>
<evidence type="ECO:0000259" key="7">
    <source>
        <dbReference type="PROSITE" id="PS51012"/>
    </source>
</evidence>
<comment type="similarity">
    <text evidence="6">Belongs to the ABC-2 integral membrane protein family.</text>
</comment>
<dbReference type="PROSITE" id="PS51012">
    <property type="entry name" value="ABC_TM2"/>
    <property type="match status" value="1"/>
</dbReference>
<evidence type="ECO:0000256" key="5">
    <source>
        <dbReference type="ARBA" id="ARBA00023251"/>
    </source>
</evidence>
<sequence>MTSSTAQPQTRQVPPLGGLNLTALRLEIRRVLRNRRTLVFILIFPTVFFVLFGLPAKHEVLAGHSALAYIMISMAVYGAMVGTTSGGAAVAVERSLGWSRQLRLTPLRPVAYVLMKLVTAMVLGLIAVVVVFVVGALTGVRMPLHVWLLSALAAWLCSLVFAAFGLFVGFLLPSENVMQYVGPLLAILAVFGGVFVPLDVFSHTLQDIAKFTPVYGVGVIARSPLVGGFTATAVANVVIWTALFGFGAMRLFRRDTARV</sequence>
<evidence type="ECO:0000256" key="6">
    <source>
        <dbReference type="RuleBase" id="RU361157"/>
    </source>
</evidence>
<dbReference type="Proteomes" id="UP000642748">
    <property type="component" value="Unassembled WGS sequence"/>
</dbReference>
<gene>
    <name evidence="8" type="ORF">Raf01_15740</name>
</gene>
<keyword evidence="6" id="KW-1003">Cell membrane</keyword>
<feature type="transmembrane region" description="Helical" evidence="6">
    <location>
        <begin position="37"/>
        <end position="54"/>
    </location>
</feature>
<feature type="transmembrane region" description="Helical" evidence="6">
    <location>
        <begin position="184"/>
        <end position="205"/>
    </location>
</feature>
<comment type="caution">
    <text evidence="8">The sequence shown here is derived from an EMBL/GenBank/DDBJ whole genome shotgun (WGS) entry which is preliminary data.</text>
</comment>
<evidence type="ECO:0000313" key="9">
    <source>
        <dbReference type="Proteomes" id="UP000642748"/>
    </source>
</evidence>
<evidence type="ECO:0000256" key="3">
    <source>
        <dbReference type="ARBA" id="ARBA00022989"/>
    </source>
</evidence>
<accession>A0A8J3QPJ5</accession>
<keyword evidence="3 6" id="KW-1133">Transmembrane helix</keyword>
<comment type="subcellular location">
    <subcellularLocation>
        <location evidence="6">Cell membrane</location>
        <topology evidence="6">Multi-pass membrane protein</topology>
    </subcellularLocation>
    <subcellularLocation>
        <location evidence="1">Membrane</location>
        <topology evidence="1">Multi-pass membrane protein</topology>
    </subcellularLocation>
</comment>
<proteinExistence type="inferred from homology"/>
<reference evidence="8" key="1">
    <citation type="submission" date="2021-01" db="EMBL/GenBank/DDBJ databases">
        <title>Whole genome shotgun sequence of Rugosimonospora africana NBRC 104875.</title>
        <authorList>
            <person name="Komaki H."/>
            <person name="Tamura T."/>
        </authorList>
    </citation>
    <scope>NUCLEOTIDE SEQUENCE</scope>
    <source>
        <strain evidence="8">NBRC 104875</strain>
    </source>
</reference>
<keyword evidence="9" id="KW-1185">Reference proteome</keyword>
<dbReference type="InterPro" id="IPR013525">
    <property type="entry name" value="ABC2_TM"/>
</dbReference>
<dbReference type="PIRSF" id="PIRSF006648">
    <property type="entry name" value="DrrB"/>
    <property type="match status" value="1"/>
</dbReference>
<dbReference type="PANTHER" id="PTHR43077:SF11">
    <property type="entry name" value="TRANSPORT PERMEASE YVFS-RELATED"/>
    <property type="match status" value="1"/>
</dbReference>
<protein>
    <recommendedName>
        <fullName evidence="6">Transport permease protein</fullName>
    </recommendedName>
</protein>
<feature type="transmembrane region" description="Helical" evidence="6">
    <location>
        <begin position="66"/>
        <end position="92"/>
    </location>
</feature>
<feature type="transmembrane region" description="Helical" evidence="6">
    <location>
        <begin position="113"/>
        <end position="140"/>
    </location>
</feature>
<feature type="domain" description="ABC transmembrane type-2" evidence="7">
    <location>
        <begin position="36"/>
        <end position="255"/>
    </location>
</feature>
<keyword evidence="6" id="KW-0813">Transport</keyword>
<dbReference type="AlphaFoldDB" id="A0A8J3QPJ5"/>
<organism evidence="8 9">
    <name type="scientific">Rugosimonospora africana</name>
    <dbReference type="NCBI Taxonomy" id="556532"/>
    <lineage>
        <taxon>Bacteria</taxon>
        <taxon>Bacillati</taxon>
        <taxon>Actinomycetota</taxon>
        <taxon>Actinomycetes</taxon>
        <taxon>Micromonosporales</taxon>
        <taxon>Micromonosporaceae</taxon>
        <taxon>Rugosimonospora</taxon>
    </lineage>
</organism>
<dbReference type="EMBL" id="BONZ01000013">
    <property type="protein sequence ID" value="GIH13402.1"/>
    <property type="molecule type" value="Genomic_DNA"/>
</dbReference>
<evidence type="ECO:0000313" key="8">
    <source>
        <dbReference type="EMBL" id="GIH13402.1"/>
    </source>
</evidence>
<evidence type="ECO:0000256" key="4">
    <source>
        <dbReference type="ARBA" id="ARBA00023136"/>
    </source>
</evidence>
<keyword evidence="4 6" id="KW-0472">Membrane</keyword>
<dbReference type="InterPro" id="IPR047817">
    <property type="entry name" value="ABC2_TM_bact-type"/>
</dbReference>
<dbReference type="InterPro" id="IPR051328">
    <property type="entry name" value="T7SS_ABC-Transporter"/>
</dbReference>
<evidence type="ECO:0000256" key="1">
    <source>
        <dbReference type="ARBA" id="ARBA00004141"/>
    </source>
</evidence>
<dbReference type="GO" id="GO:0140359">
    <property type="term" value="F:ABC-type transporter activity"/>
    <property type="evidence" value="ECO:0007669"/>
    <property type="project" value="InterPro"/>
</dbReference>
<dbReference type="GO" id="GO:0043190">
    <property type="term" value="C:ATP-binding cassette (ABC) transporter complex"/>
    <property type="evidence" value="ECO:0007669"/>
    <property type="project" value="InterPro"/>
</dbReference>
<dbReference type="GO" id="GO:0046677">
    <property type="term" value="P:response to antibiotic"/>
    <property type="evidence" value="ECO:0007669"/>
    <property type="project" value="UniProtKB-KW"/>
</dbReference>